<feature type="domain" description="Outer membrane protein beta-barrel" evidence="2">
    <location>
        <begin position="19"/>
        <end position="169"/>
    </location>
</feature>
<evidence type="ECO:0000256" key="1">
    <source>
        <dbReference type="SAM" id="SignalP"/>
    </source>
</evidence>
<feature type="signal peptide" evidence="1">
    <location>
        <begin position="1"/>
        <end position="20"/>
    </location>
</feature>
<evidence type="ECO:0000313" key="4">
    <source>
        <dbReference type="Proteomes" id="UP001549773"/>
    </source>
</evidence>
<evidence type="ECO:0000313" key="3">
    <source>
        <dbReference type="EMBL" id="MET7028325.1"/>
    </source>
</evidence>
<dbReference type="EMBL" id="JBEWYP010000001">
    <property type="protein sequence ID" value="MET7028325.1"/>
    <property type="molecule type" value="Genomic_DNA"/>
</dbReference>
<dbReference type="InterPro" id="IPR025665">
    <property type="entry name" value="Beta-barrel_OMP_2"/>
</dbReference>
<name>A0ABV2TTX6_9FLAO</name>
<dbReference type="Pfam" id="PF13568">
    <property type="entry name" value="OMP_b-brl_2"/>
    <property type="match status" value="1"/>
</dbReference>
<sequence>MKKYFAFLVVLLATASSVFAQEVNIGIKGGLNSYTIGGDDTDDIDGKLGYNIGLLGHIHLSERFGLQPEIVYSTQGAKASDGNGDVKISLDYINVPVLFQYMYDNGFRIQAGPQVGFLTSAKAKADGVTVDLDDSFNTIDFGLSLGASYVHPASGFGVDARYNLGLSNINEDDSSKNYNRGFQIGVFYLFKHKS</sequence>
<dbReference type="RefSeq" id="WP_354617183.1">
    <property type="nucleotide sequence ID" value="NZ_JBEWYP010000001.1"/>
</dbReference>
<reference evidence="3 4" key="1">
    <citation type="submission" date="2024-07" db="EMBL/GenBank/DDBJ databases">
        <title>The genome sequence of type strain Sediminicola luteus GDMCC 1.2596T.</title>
        <authorList>
            <person name="Liu Y."/>
        </authorList>
    </citation>
    <scope>NUCLEOTIDE SEQUENCE [LARGE SCALE GENOMIC DNA]</scope>
    <source>
        <strain evidence="3 4">GDMCC 1.2596</strain>
    </source>
</reference>
<keyword evidence="1" id="KW-0732">Signal</keyword>
<protein>
    <submittedName>
        <fullName evidence="3">Porin family protein</fullName>
    </submittedName>
</protein>
<evidence type="ECO:0000259" key="2">
    <source>
        <dbReference type="Pfam" id="PF13568"/>
    </source>
</evidence>
<comment type="caution">
    <text evidence="3">The sequence shown here is derived from an EMBL/GenBank/DDBJ whole genome shotgun (WGS) entry which is preliminary data.</text>
</comment>
<keyword evidence="4" id="KW-1185">Reference proteome</keyword>
<proteinExistence type="predicted"/>
<gene>
    <name evidence="3" type="ORF">ABXZ32_02910</name>
</gene>
<accession>A0ABV2TTX6</accession>
<dbReference type="Proteomes" id="UP001549773">
    <property type="component" value="Unassembled WGS sequence"/>
</dbReference>
<feature type="chain" id="PRO_5047458395" evidence="1">
    <location>
        <begin position="21"/>
        <end position="194"/>
    </location>
</feature>
<organism evidence="3 4">
    <name type="scientific">Sediminicola luteus</name>
    <dbReference type="NCBI Taxonomy" id="319238"/>
    <lineage>
        <taxon>Bacteria</taxon>
        <taxon>Pseudomonadati</taxon>
        <taxon>Bacteroidota</taxon>
        <taxon>Flavobacteriia</taxon>
        <taxon>Flavobacteriales</taxon>
        <taxon>Flavobacteriaceae</taxon>
        <taxon>Sediminicola</taxon>
    </lineage>
</organism>